<protein>
    <recommendedName>
        <fullName evidence="2">Phage protein</fullName>
    </recommendedName>
</protein>
<gene>
    <name evidence="1" type="ORF">LCGC14_0423470</name>
</gene>
<comment type="caution">
    <text evidence="1">The sequence shown here is derived from an EMBL/GenBank/DDBJ whole genome shotgun (WGS) entry which is preliminary data.</text>
</comment>
<evidence type="ECO:0000313" key="1">
    <source>
        <dbReference type="EMBL" id="KKN71184.1"/>
    </source>
</evidence>
<evidence type="ECO:0008006" key="2">
    <source>
        <dbReference type="Google" id="ProtNLM"/>
    </source>
</evidence>
<name>A0A0F9SWA3_9ZZZZ</name>
<accession>A0A0F9SWA3</accession>
<organism evidence="1">
    <name type="scientific">marine sediment metagenome</name>
    <dbReference type="NCBI Taxonomy" id="412755"/>
    <lineage>
        <taxon>unclassified sequences</taxon>
        <taxon>metagenomes</taxon>
        <taxon>ecological metagenomes</taxon>
    </lineage>
</organism>
<proteinExistence type="predicted"/>
<reference evidence="1" key="1">
    <citation type="journal article" date="2015" name="Nature">
        <title>Complex archaea that bridge the gap between prokaryotes and eukaryotes.</title>
        <authorList>
            <person name="Spang A."/>
            <person name="Saw J.H."/>
            <person name="Jorgensen S.L."/>
            <person name="Zaremba-Niedzwiedzka K."/>
            <person name="Martijn J."/>
            <person name="Lind A.E."/>
            <person name="van Eijk R."/>
            <person name="Schleper C."/>
            <person name="Guy L."/>
            <person name="Ettema T.J."/>
        </authorList>
    </citation>
    <scope>NUCLEOTIDE SEQUENCE</scope>
</reference>
<dbReference type="AlphaFoldDB" id="A0A0F9SWA3"/>
<sequence>MKFRKKPIVIEAMQTDGTIPTANAIRAWSNDQVRDHWIGGGRGVAFNVPTLEGTMLASPGDWIIRGIHGEYYPCKPEIFAATYDLVEEE</sequence>
<dbReference type="EMBL" id="LAZR01000388">
    <property type="protein sequence ID" value="KKN71184.1"/>
    <property type="molecule type" value="Genomic_DNA"/>
</dbReference>